<dbReference type="RefSeq" id="WP_117741601.1">
    <property type="nucleotide sequence ID" value="NZ_QRWN01000001.1"/>
</dbReference>
<name>A0A3E4URA8_BACSE</name>
<keyword evidence="1" id="KW-0812">Transmembrane</keyword>
<evidence type="ECO:0000313" key="2">
    <source>
        <dbReference type="EMBL" id="KAB5327206.1"/>
    </source>
</evidence>
<keyword evidence="1" id="KW-0472">Membrane</keyword>
<dbReference type="Proteomes" id="UP000431177">
    <property type="component" value="Unassembled WGS sequence"/>
</dbReference>
<feature type="transmembrane region" description="Helical" evidence="1">
    <location>
        <begin position="45"/>
        <end position="69"/>
    </location>
</feature>
<evidence type="ECO:0000313" key="3">
    <source>
        <dbReference type="EMBL" id="RGM14080.1"/>
    </source>
</evidence>
<comment type="caution">
    <text evidence="3">The sequence shown here is derived from an EMBL/GenBank/DDBJ whole genome shotgun (WGS) entry which is preliminary data.</text>
</comment>
<accession>A0A3E4URA8</accession>
<evidence type="ECO:0000313" key="4">
    <source>
        <dbReference type="Proteomes" id="UP000261223"/>
    </source>
</evidence>
<sequence>MKLQLIEKISRQAVALVLLAGICLLYSKGIVPVYTTVLFLFSGTIIGFFFRTLSFVIKIILVLLLAGIFV</sequence>
<proteinExistence type="predicted"/>
<organism evidence="3 4">
    <name type="scientific">Bacteroides stercoris</name>
    <dbReference type="NCBI Taxonomy" id="46506"/>
    <lineage>
        <taxon>Bacteria</taxon>
        <taxon>Pseudomonadati</taxon>
        <taxon>Bacteroidota</taxon>
        <taxon>Bacteroidia</taxon>
        <taxon>Bacteroidales</taxon>
        <taxon>Bacteroidaceae</taxon>
        <taxon>Bacteroides</taxon>
    </lineage>
</organism>
<keyword evidence="1" id="KW-1133">Transmembrane helix</keyword>
<dbReference type="AlphaFoldDB" id="A0A3E4URA8"/>
<protein>
    <submittedName>
        <fullName evidence="3">Uncharacterized protein</fullName>
    </submittedName>
</protein>
<evidence type="ECO:0000313" key="5">
    <source>
        <dbReference type="Proteomes" id="UP000431177"/>
    </source>
</evidence>
<reference evidence="2 5" key="2">
    <citation type="journal article" date="2019" name="Nat. Med.">
        <title>A library of human gut bacterial isolates paired with longitudinal multiomics data enables mechanistic microbiome research.</title>
        <authorList>
            <person name="Poyet M."/>
            <person name="Groussin M."/>
            <person name="Gibbons S.M."/>
            <person name="Avila-Pacheco J."/>
            <person name="Jiang X."/>
            <person name="Kearney S.M."/>
            <person name="Perrotta A.R."/>
            <person name="Berdy B."/>
            <person name="Zhao S."/>
            <person name="Lieberman T.D."/>
            <person name="Swanson P.K."/>
            <person name="Smith M."/>
            <person name="Roesemann S."/>
            <person name="Alexander J.E."/>
            <person name="Rich S.A."/>
            <person name="Livny J."/>
            <person name="Vlamakis H."/>
            <person name="Clish C."/>
            <person name="Bullock K."/>
            <person name="Deik A."/>
            <person name="Scott J."/>
            <person name="Pierce K.A."/>
            <person name="Xavier R.J."/>
            <person name="Alm E.J."/>
        </authorList>
    </citation>
    <scope>NUCLEOTIDE SEQUENCE [LARGE SCALE GENOMIC DNA]</scope>
    <source>
        <strain evidence="2 5">BIOML-A2</strain>
    </source>
</reference>
<dbReference type="Proteomes" id="UP000261223">
    <property type="component" value="Unassembled WGS sequence"/>
</dbReference>
<reference evidence="3 4" key="1">
    <citation type="submission" date="2018-08" db="EMBL/GenBank/DDBJ databases">
        <title>A genome reference for cultivated species of the human gut microbiota.</title>
        <authorList>
            <person name="Zou Y."/>
            <person name="Xue W."/>
            <person name="Luo G."/>
        </authorList>
    </citation>
    <scope>NUCLEOTIDE SEQUENCE [LARGE SCALE GENOMIC DNA]</scope>
    <source>
        <strain evidence="3 4">TF03-6</strain>
    </source>
</reference>
<dbReference type="EMBL" id="WCLA01000019">
    <property type="protein sequence ID" value="KAB5327206.1"/>
    <property type="molecule type" value="Genomic_DNA"/>
</dbReference>
<gene>
    <name evidence="3" type="ORF">DXC34_06995</name>
    <name evidence="2" type="ORF">F9950_09970</name>
</gene>
<dbReference type="EMBL" id="QSSV01000007">
    <property type="protein sequence ID" value="RGM14080.1"/>
    <property type="molecule type" value="Genomic_DNA"/>
</dbReference>
<evidence type="ECO:0000256" key="1">
    <source>
        <dbReference type="SAM" id="Phobius"/>
    </source>
</evidence>